<dbReference type="SUPFAM" id="SSF46565">
    <property type="entry name" value="Chaperone J-domain"/>
    <property type="match status" value="1"/>
</dbReference>
<proteinExistence type="predicted"/>
<dbReference type="InterPro" id="IPR017900">
    <property type="entry name" value="4Fe4S_Fe_S_CS"/>
</dbReference>
<feature type="region of interest" description="Disordered" evidence="4">
    <location>
        <begin position="283"/>
        <end position="341"/>
    </location>
</feature>
<dbReference type="GO" id="GO:0009055">
    <property type="term" value="F:electron transfer activity"/>
    <property type="evidence" value="ECO:0007669"/>
    <property type="project" value="InterPro"/>
</dbReference>
<dbReference type="Pfam" id="PF00226">
    <property type="entry name" value="DnaJ"/>
    <property type="match status" value="1"/>
</dbReference>
<organism evidence="7">
    <name type="scientific">Auxenochlorella protothecoides</name>
    <name type="common">Green microalga</name>
    <name type="synonym">Chlorella protothecoides</name>
    <dbReference type="NCBI Taxonomy" id="3075"/>
    <lineage>
        <taxon>Eukaryota</taxon>
        <taxon>Viridiplantae</taxon>
        <taxon>Chlorophyta</taxon>
        <taxon>core chlorophytes</taxon>
        <taxon>Trebouxiophyceae</taxon>
        <taxon>Chlorellales</taxon>
        <taxon>Chlorellaceae</taxon>
        <taxon>Auxenochlorella</taxon>
    </lineage>
</organism>
<evidence type="ECO:0000256" key="2">
    <source>
        <dbReference type="ARBA" id="ARBA00023004"/>
    </source>
</evidence>
<dbReference type="PANTHER" id="PTHR44579:SF2">
    <property type="entry name" value="OS01G0730500 PROTEIN"/>
    <property type="match status" value="1"/>
</dbReference>
<feature type="domain" description="J" evidence="5">
    <location>
        <begin position="77"/>
        <end position="141"/>
    </location>
</feature>
<keyword evidence="1" id="KW-0479">Metal-binding</keyword>
<gene>
    <name evidence="7" type="ORF">g.39208</name>
</gene>
<dbReference type="PRINTS" id="PR00625">
    <property type="entry name" value="JDOMAIN"/>
</dbReference>
<dbReference type="Gene3D" id="3.30.70.20">
    <property type="match status" value="1"/>
</dbReference>
<dbReference type="InterPro" id="IPR017896">
    <property type="entry name" value="4Fe4S_Fe-S-bd"/>
</dbReference>
<dbReference type="PANTHER" id="PTHR44579">
    <property type="entry name" value="OS01G0730500 PROTEIN"/>
    <property type="match status" value="1"/>
</dbReference>
<dbReference type="Pfam" id="PF13370">
    <property type="entry name" value="Fer4_13"/>
    <property type="match status" value="1"/>
</dbReference>
<name>A0A1D2A5R0_AUXPR</name>
<evidence type="ECO:0008006" key="8">
    <source>
        <dbReference type="Google" id="ProtNLM"/>
    </source>
</evidence>
<dbReference type="GO" id="GO:0005506">
    <property type="term" value="F:iron ion binding"/>
    <property type="evidence" value="ECO:0007669"/>
    <property type="project" value="InterPro"/>
</dbReference>
<dbReference type="PRINTS" id="PR00352">
    <property type="entry name" value="3FE4SFRDOXIN"/>
</dbReference>
<evidence type="ECO:0000313" key="7">
    <source>
        <dbReference type="EMBL" id="JAT74488.1"/>
    </source>
</evidence>
<dbReference type="AlphaFoldDB" id="A0A1D2A5R0"/>
<dbReference type="PROSITE" id="PS51379">
    <property type="entry name" value="4FE4S_FER_2"/>
    <property type="match status" value="1"/>
</dbReference>
<dbReference type="InterPro" id="IPR001080">
    <property type="entry name" value="3Fe4S_ferredoxin"/>
</dbReference>
<evidence type="ECO:0000259" key="6">
    <source>
        <dbReference type="PROSITE" id="PS51379"/>
    </source>
</evidence>
<feature type="region of interest" description="Disordered" evidence="4">
    <location>
        <begin position="1"/>
        <end position="22"/>
    </location>
</feature>
<evidence type="ECO:0000256" key="1">
    <source>
        <dbReference type="ARBA" id="ARBA00022723"/>
    </source>
</evidence>
<feature type="domain" description="4Fe-4S ferredoxin-type" evidence="6">
    <location>
        <begin position="159"/>
        <end position="187"/>
    </location>
</feature>
<dbReference type="PROSITE" id="PS00198">
    <property type="entry name" value="4FE4S_FER_1"/>
    <property type="match status" value="1"/>
</dbReference>
<evidence type="ECO:0000256" key="4">
    <source>
        <dbReference type="SAM" id="MobiDB-lite"/>
    </source>
</evidence>
<dbReference type="InterPro" id="IPR036869">
    <property type="entry name" value="J_dom_sf"/>
</dbReference>
<reference evidence="7" key="1">
    <citation type="submission" date="2015-08" db="EMBL/GenBank/DDBJ databases">
        <authorList>
            <person name="Babu N.S."/>
            <person name="Beckwith C.J."/>
            <person name="Beseler K.G."/>
            <person name="Brison A."/>
            <person name="Carone J.V."/>
            <person name="Caskin T.P."/>
            <person name="Diamond M."/>
            <person name="Durham M.E."/>
            <person name="Foxe J.M."/>
            <person name="Go M."/>
            <person name="Henderson B.A."/>
            <person name="Jones I.B."/>
            <person name="McGettigan J.A."/>
            <person name="Micheletti S.J."/>
            <person name="Nasrallah M.E."/>
            <person name="Ortiz D."/>
            <person name="Piller C.R."/>
            <person name="Privatt S.R."/>
            <person name="Schneider S.L."/>
            <person name="Sharp S."/>
            <person name="Smith T.C."/>
            <person name="Stanton J.D."/>
            <person name="Ullery H.E."/>
            <person name="Wilson R.J."/>
            <person name="Serrano M.G."/>
            <person name="Buck G."/>
            <person name="Lee V."/>
            <person name="Wang Y."/>
            <person name="Carvalho R."/>
            <person name="Voegtly L."/>
            <person name="Shi R."/>
            <person name="Duckworth R."/>
            <person name="Johnson A."/>
            <person name="Loviza R."/>
            <person name="Walstead R."/>
            <person name="Shah Z."/>
            <person name="Kiflezghi M."/>
            <person name="Wade K."/>
            <person name="Ball S.L."/>
            <person name="Bradley K.W."/>
            <person name="Asai D.J."/>
            <person name="Bowman C.A."/>
            <person name="Russell D.A."/>
            <person name="Pope W.H."/>
            <person name="Jacobs-Sera D."/>
            <person name="Hendrix R.W."/>
            <person name="Hatfull G.F."/>
        </authorList>
    </citation>
    <scope>NUCLEOTIDE SEQUENCE</scope>
</reference>
<evidence type="ECO:0000259" key="5">
    <source>
        <dbReference type="PROSITE" id="PS50076"/>
    </source>
</evidence>
<accession>A0A1D2A5R0</accession>
<keyword evidence="3" id="KW-0411">Iron-sulfur</keyword>
<dbReference type="InterPro" id="IPR001623">
    <property type="entry name" value="DnaJ_domain"/>
</dbReference>
<sequence>MAPLSGVPCQRHQPSRGVHGVDSSCAAPLQLHQIAHRGVPGCSQHRSGARGPKLHPVSHWRTHAVRMADSDTETQDDYYSVLGISSAASVKDIKRAFRVIVKDHHPDISMDEEATDFQIFLNDVYETLMDPEKRAEYDAISGFQLGGTNPFRDVHAERDQVFVDEFSCIGCRNCNNVCPRTFEMEDEYGRARVVDQGLDTVPRVQEAIDTCPVSCIHWVSEGQLALLEVTMSRMERVAAWLILTGGGKGTNIDVFNEASGAWEKRQAELRGAAQRSVLSRFWKSTEGSGEEEEEEVTSNPTGRPSRRGQKASPASLARAARRWRDYQRKKRNRASLMLPGQ</sequence>
<dbReference type="Gene3D" id="1.10.287.110">
    <property type="entry name" value="DnaJ domain"/>
    <property type="match status" value="1"/>
</dbReference>
<dbReference type="GO" id="GO:0051536">
    <property type="term" value="F:iron-sulfur cluster binding"/>
    <property type="evidence" value="ECO:0007669"/>
    <property type="project" value="UniProtKB-KW"/>
</dbReference>
<evidence type="ECO:0000256" key="3">
    <source>
        <dbReference type="ARBA" id="ARBA00023014"/>
    </source>
</evidence>
<dbReference type="CDD" id="cd06257">
    <property type="entry name" value="DnaJ"/>
    <property type="match status" value="1"/>
</dbReference>
<dbReference type="PROSITE" id="PS50076">
    <property type="entry name" value="DNAJ_2"/>
    <property type="match status" value="1"/>
</dbReference>
<dbReference type="SMART" id="SM00271">
    <property type="entry name" value="DnaJ"/>
    <property type="match status" value="1"/>
</dbReference>
<dbReference type="SUPFAM" id="SSF54862">
    <property type="entry name" value="4Fe-4S ferredoxins"/>
    <property type="match status" value="1"/>
</dbReference>
<dbReference type="EMBL" id="GDKF01004134">
    <property type="protein sequence ID" value="JAT74488.1"/>
    <property type="molecule type" value="Transcribed_RNA"/>
</dbReference>
<keyword evidence="2" id="KW-0408">Iron</keyword>
<protein>
    <recommendedName>
        <fullName evidence="8">Chaperone protein DnaJ</fullName>
    </recommendedName>
</protein>